<dbReference type="InterPro" id="IPR000182">
    <property type="entry name" value="GNAT_dom"/>
</dbReference>
<proteinExistence type="predicted"/>
<evidence type="ECO:0000259" key="1">
    <source>
        <dbReference type="PROSITE" id="PS51186"/>
    </source>
</evidence>
<protein>
    <submittedName>
        <fullName evidence="2">GNAT family N-acetyltransferase</fullName>
    </submittedName>
</protein>
<gene>
    <name evidence="2" type="ORF">RQX22_00725</name>
</gene>
<keyword evidence="3" id="KW-1185">Reference proteome</keyword>
<sequence>MPITVRICRSPEDWQAARLLLGEYWAWLDQPPGFQDFETEKATLEGLYSGPAGCFLLASSDCRPVACGAYRRHDAARCEAKRVFVRPAFQGSGLGRIIVERLIGEAREAGYSNMVADTMPFMTAALALYLDMGFERRGPYSGKPTPGAIFLTRAL</sequence>
<name>A0ABU3Q259_9SPHN</name>
<dbReference type="RefSeq" id="WP_315722730.1">
    <property type="nucleotide sequence ID" value="NZ_JAVUPU010000001.1"/>
</dbReference>
<evidence type="ECO:0000313" key="3">
    <source>
        <dbReference type="Proteomes" id="UP001259572"/>
    </source>
</evidence>
<dbReference type="SUPFAM" id="SSF55729">
    <property type="entry name" value="Acyl-CoA N-acyltransferases (Nat)"/>
    <property type="match status" value="1"/>
</dbReference>
<comment type="caution">
    <text evidence="2">The sequence shown here is derived from an EMBL/GenBank/DDBJ whole genome shotgun (WGS) entry which is preliminary data.</text>
</comment>
<dbReference type="Gene3D" id="3.40.630.30">
    <property type="match status" value="1"/>
</dbReference>
<dbReference type="Pfam" id="PF00583">
    <property type="entry name" value="Acetyltransf_1"/>
    <property type="match status" value="1"/>
</dbReference>
<dbReference type="PANTHER" id="PTHR43305">
    <property type="entry name" value="FAMILY N-ACETYLTRANSFERASE, PUTATIVE (AFU_ORTHOLOGUE AFUA_2G01380)-RELATED"/>
    <property type="match status" value="1"/>
</dbReference>
<dbReference type="InterPro" id="IPR052777">
    <property type="entry name" value="Acetyltransferase_Enz"/>
</dbReference>
<dbReference type="PROSITE" id="PS51186">
    <property type="entry name" value="GNAT"/>
    <property type="match status" value="1"/>
</dbReference>
<reference evidence="2 3" key="1">
    <citation type="submission" date="2023-05" db="EMBL/GenBank/DDBJ databases">
        <authorList>
            <person name="Guo Y."/>
        </authorList>
    </citation>
    <scope>NUCLEOTIDE SEQUENCE [LARGE SCALE GENOMIC DNA]</scope>
    <source>
        <strain evidence="2 3">GR2756</strain>
    </source>
</reference>
<dbReference type="Proteomes" id="UP001259572">
    <property type="component" value="Unassembled WGS sequence"/>
</dbReference>
<feature type="domain" description="N-acetyltransferase" evidence="1">
    <location>
        <begin position="3"/>
        <end position="155"/>
    </location>
</feature>
<dbReference type="EMBL" id="JAVUPU010000001">
    <property type="protein sequence ID" value="MDT9597473.1"/>
    <property type="molecule type" value="Genomic_DNA"/>
</dbReference>
<dbReference type="CDD" id="cd04301">
    <property type="entry name" value="NAT_SF"/>
    <property type="match status" value="1"/>
</dbReference>
<dbReference type="PANTHER" id="PTHR43305:SF1">
    <property type="entry name" value="FAMILY N-ACETYLTRANSFERASE, PUTATIVE (AFU_ORTHOLOGUE AFUA_2G01380)-RELATED"/>
    <property type="match status" value="1"/>
</dbReference>
<evidence type="ECO:0000313" key="2">
    <source>
        <dbReference type="EMBL" id="MDT9597473.1"/>
    </source>
</evidence>
<dbReference type="InterPro" id="IPR016181">
    <property type="entry name" value="Acyl_CoA_acyltransferase"/>
</dbReference>
<accession>A0ABU3Q259</accession>
<organism evidence="2 3">
    <name type="scientific">Sphingosinicella rhizophila</name>
    <dbReference type="NCBI Taxonomy" id="3050082"/>
    <lineage>
        <taxon>Bacteria</taxon>
        <taxon>Pseudomonadati</taxon>
        <taxon>Pseudomonadota</taxon>
        <taxon>Alphaproteobacteria</taxon>
        <taxon>Sphingomonadales</taxon>
        <taxon>Sphingosinicellaceae</taxon>
        <taxon>Sphingosinicella</taxon>
    </lineage>
</organism>